<dbReference type="EMBL" id="BMAO01022063">
    <property type="protein sequence ID" value="GFQ79369.1"/>
    <property type="molecule type" value="Genomic_DNA"/>
</dbReference>
<dbReference type="Gene3D" id="3.10.10.10">
    <property type="entry name" value="HIV Type 1 Reverse Transcriptase, subunit A, domain 1"/>
    <property type="match status" value="1"/>
</dbReference>
<dbReference type="AlphaFoldDB" id="A0A8X6KNB0"/>
<dbReference type="Pfam" id="PF00078">
    <property type="entry name" value="RVT_1"/>
    <property type="match status" value="1"/>
</dbReference>
<reference evidence="2" key="1">
    <citation type="submission" date="2020-07" db="EMBL/GenBank/DDBJ databases">
        <title>Multicomponent nature underlies the extraordinary mechanical properties of spider dragline silk.</title>
        <authorList>
            <person name="Kono N."/>
            <person name="Nakamura H."/>
            <person name="Mori M."/>
            <person name="Yoshida Y."/>
            <person name="Ohtoshi R."/>
            <person name="Malay A.D."/>
            <person name="Moran D.A.P."/>
            <person name="Tomita M."/>
            <person name="Numata K."/>
            <person name="Arakawa K."/>
        </authorList>
    </citation>
    <scope>NUCLEOTIDE SEQUENCE</scope>
</reference>
<dbReference type="SUPFAM" id="SSF56672">
    <property type="entry name" value="DNA/RNA polymerases"/>
    <property type="match status" value="1"/>
</dbReference>
<dbReference type="InterPro" id="IPR043128">
    <property type="entry name" value="Rev_trsase/Diguanyl_cyclase"/>
</dbReference>
<organism evidence="2 3">
    <name type="scientific">Trichonephila clavata</name>
    <name type="common">Joro spider</name>
    <name type="synonym">Nephila clavata</name>
    <dbReference type="NCBI Taxonomy" id="2740835"/>
    <lineage>
        <taxon>Eukaryota</taxon>
        <taxon>Metazoa</taxon>
        <taxon>Ecdysozoa</taxon>
        <taxon>Arthropoda</taxon>
        <taxon>Chelicerata</taxon>
        <taxon>Arachnida</taxon>
        <taxon>Araneae</taxon>
        <taxon>Araneomorphae</taxon>
        <taxon>Entelegynae</taxon>
        <taxon>Araneoidea</taxon>
        <taxon>Nephilidae</taxon>
        <taxon>Trichonephila</taxon>
    </lineage>
</organism>
<evidence type="ECO:0000313" key="3">
    <source>
        <dbReference type="Proteomes" id="UP000887116"/>
    </source>
</evidence>
<evidence type="ECO:0000313" key="2">
    <source>
        <dbReference type="EMBL" id="GFQ79369.1"/>
    </source>
</evidence>
<dbReference type="Gene3D" id="3.30.70.270">
    <property type="match status" value="1"/>
</dbReference>
<dbReference type="InterPro" id="IPR043502">
    <property type="entry name" value="DNA/RNA_pol_sf"/>
</dbReference>
<dbReference type="OrthoDB" id="6147677at2759"/>
<dbReference type="PANTHER" id="PTHR37984">
    <property type="entry name" value="PROTEIN CBG26694"/>
    <property type="match status" value="1"/>
</dbReference>
<evidence type="ECO:0000259" key="1">
    <source>
        <dbReference type="Pfam" id="PF00078"/>
    </source>
</evidence>
<proteinExistence type="predicted"/>
<dbReference type="InterPro" id="IPR050951">
    <property type="entry name" value="Retrovirus_Pol_polyprotein"/>
</dbReference>
<protein>
    <submittedName>
        <fullName evidence="2">Reverse transcriptase domain-containing protein</fullName>
    </submittedName>
</protein>
<dbReference type="Proteomes" id="UP000887116">
    <property type="component" value="Unassembled WGS sequence"/>
</dbReference>
<dbReference type="Gene3D" id="1.10.1200.30">
    <property type="match status" value="1"/>
</dbReference>
<feature type="domain" description="Reverse transcriptase" evidence="1">
    <location>
        <begin position="267"/>
        <end position="367"/>
    </location>
</feature>
<keyword evidence="3" id="KW-1185">Reference proteome</keyword>
<sequence length="392" mass="45294">MANNLPTIPAFEPGTNPGGTGKKILKTIWKPFDTVKRQRKQKLHYSVIYAEKNWKNSYGPSTLNLTMVFLEIKQEQGEKFTDYYSRLRNAVVECNYGESQDRMLRDKIIQGLLDKALQERLIRETSKKAKTLQEVVRECKAAENSKQCGKVHEKKKCQAYGTKCRNSDGRNHWAARRVNAIEENCENSETIYIGELKSVNELDTKETNCVWYEKIFVNKNPVMFKLDTGSQVNVIPKSELLKWEEKPAVRKCKTAVLDYSDNRVPILDEESSYLTTFCTPWGRYRFLVLPFGLNSAPEEFPKAVDEIYEEDEDINPYFDDIALGSSTVEEHCRLLRRTLLKARKAFLKFNELKTQLLQTSVNYLGHVLSDEGIKPKKIRAIEEFATPNCKDF</sequence>
<keyword evidence="2" id="KW-0808">Transferase</keyword>
<dbReference type="GO" id="GO:0003964">
    <property type="term" value="F:RNA-directed DNA polymerase activity"/>
    <property type="evidence" value="ECO:0007669"/>
    <property type="project" value="UniProtKB-KW"/>
</dbReference>
<name>A0A8X6KNB0_TRICU</name>
<dbReference type="CDD" id="cd01647">
    <property type="entry name" value="RT_LTR"/>
    <property type="match status" value="1"/>
</dbReference>
<accession>A0A8X6KNB0</accession>
<dbReference type="PANTHER" id="PTHR37984:SF8">
    <property type="entry name" value="CCHC-TYPE DOMAIN-CONTAINING PROTEIN"/>
    <property type="match status" value="1"/>
</dbReference>
<keyword evidence="2" id="KW-0695">RNA-directed DNA polymerase</keyword>
<keyword evidence="2" id="KW-0548">Nucleotidyltransferase</keyword>
<gene>
    <name evidence="2" type="primary">X975_12067</name>
    <name evidence="2" type="ORF">TNCT_213931</name>
</gene>
<comment type="caution">
    <text evidence="2">The sequence shown here is derived from an EMBL/GenBank/DDBJ whole genome shotgun (WGS) entry which is preliminary data.</text>
</comment>
<dbReference type="InterPro" id="IPR000477">
    <property type="entry name" value="RT_dom"/>
</dbReference>
<dbReference type="InterPro" id="IPR008916">
    <property type="entry name" value="Retrov_capsid_C"/>
</dbReference>